<proteinExistence type="predicted"/>
<dbReference type="AlphaFoldDB" id="A0A317T9G7"/>
<sequence length="74" mass="8628">MPILFQRPACDEVALMLSLNVSEKDSGGCFFASKILCLMLDFIPILINHIWYRMHQNPCCFLSFFTMYRTFIKG</sequence>
<evidence type="ECO:0000313" key="2">
    <source>
        <dbReference type="Proteomes" id="UP000246278"/>
    </source>
</evidence>
<evidence type="ECO:0000313" key="1">
    <source>
        <dbReference type="EMBL" id="PWW83215.1"/>
    </source>
</evidence>
<keyword evidence="2" id="KW-1185">Reference proteome</keyword>
<gene>
    <name evidence="1" type="ORF">CR164_01245</name>
</gene>
<protein>
    <submittedName>
        <fullName evidence="1">Uncharacterized protein</fullName>
    </submittedName>
</protein>
<comment type="caution">
    <text evidence="1">The sequence shown here is derived from an EMBL/GenBank/DDBJ whole genome shotgun (WGS) entry which is preliminary data.</text>
</comment>
<reference evidence="2" key="1">
    <citation type="submission" date="2017-10" db="EMBL/GenBank/DDBJ databases">
        <authorList>
            <person name="Gaisin V.A."/>
            <person name="Rysina M.S."/>
            <person name="Grouzdev D.S."/>
        </authorList>
    </citation>
    <scope>NUCLEOTIDE SEQUENCE [LARGE SCALE GENOMIC DNA]</scope>
    <source>
        <strain evidence="2">V1</strain>
    </source>
</reference>
<accession>A0A317T9G7</accession>
<dbReference type="EMBL" id="PDNZ01000001">
    <property type="protein sequence ID" value="PWW83215.1"/>
    <property type="molecule type" value="Genomic_DNA"/>
</dbReference>
<organism evidence="1 2">
    <name type="scientific">Prosthecochloris marina</name>
    <dbReference type="NCBI Taxonomy" id="2017681"/>
    <lineage>
        <taxon>Bacteria</taxon>
        <taxon>Pseudomonadati</taxon>
        <taxon>Chlorobiota</taxon>
        <taxon>Chlorobiia</taxon>
        <taxon>Chlorobiales</taxon>
        <taxon>Chlorobiaceae</taxon>
        <taxon>Prosthecochloris</taxon>
    </lineage>
</organism>
<dbReference type="Proteomes" id="UP000246278">
    <property type="component" value="Unassembled WGS sequence"/>
</dbReference>
<name>A0A317T9G7_9CHLB</name>